<comment type="caution">
    <text evidence="1">The sequence shown here is derived from an EMBL/GenBank/DDBJ whole genome shotgun (WGS) entry which is preliminary data.</text>
</comment>
<protein>
    <submittedName>
        <fullName evidence="1">Uncharacterized protein</fullName>
    </submittedName>
</protein>
<name>A0A852TWZ0_9ACTN</name>
<evidence type="ECO:0000313" key="1">
    <source>
        <dbReference type="EMBL" id="NYE48458.1"/>
    </source>
</evidence>
<organism evidence="1 2">
    <name type="scientific">Spinactinospora alkalitolerans</name>
    <dbReference type="NCBI Taxonomy" id="687207"/>
    <lineage>
        <taxon>Bacteria</taxon>
        <taxon>Bacillati</taxon>
        <taxon>Actinomycetota</taxon>
        <taxon>Actinomycetes</taxon>
        <taxon>Streptosporangiales</taxon>
        <taxon>Nocardiopsidaceae</taxon>
        <taxon>Spinactinospora</taxon>
    </lineage>
</organism>
<proteinExistence type="predicted"/>
<reference evidence="1 2" key="1">
    <citation type="submission" date="2020-07" db="EMBL/GenBank/DDBJ databases">
        <title>Sequencing the genomes of 1000 actinobacteria strains.</title>
        <authorList>
            <person name="Klenk H.-P."/>
        </authorList>
    </citation>
    <scope>NUCLEOTIDE SEQUENCE [LARGE SCALE GENOMIC DNA]</scope>
    <source>
        <strain evidence="1 2">CXB654</strain>
    </source>
</reference>
<gene>
    <name evidence="1" type="ORF">HDA32_003578</name>
</gene>
<dbReference type="RefSeq" id="WP_179644238.1">
    <property type="nucleotide sequence ID" value="NZ_BAAAYY010000004.1"/>
</dbReference>
<dbReference type="EMBL" id="JACCCC010000001">
    <property type="protein sequence ID" value="NYE48458.1"/>
    <property type="molecule type" value="Genomic_DNA"/>
</dbReference>
<accession>A0A852TWZ0</accession>
<dbReference type="Proteomes" id="UP000589036">
    <property type="component" value="Unassembled WGS sequence"/>
</dbReference>
<sequence length="56" mass="5689">MKIHSGSEVRNTALAAKIAEFSSPYPSPGPMSAMKARVTTIPASAPMAGADLVACV</sequence>
<evidence type="ECO:0000313" key="2">
    <source>
        <dbReference type="Proteomes" id="UP000589036"/>
    </source>
</evidence>
<keyword evidence="2" id="KW-1185">Reference proteome</keyword>
<dbReference type="AlphaFoldDB" id="A0A852TWZ0"/>